<dbReference type="RefSeq" id="WP_264309192.1">
    <property type="nucleotide sequence ID" value="NZ_CP168322.1"/>
</dbReference>
<protein>
    <recommendedName>
        <fullName evidence="4">2-amino-4-hydroxy-6-hydroxymethyldihydropteridine pyrophosphokinase</fullName>
        <ecNumber evidence="3">2.7.6.3</ecNumber>
    </recommendedName>
    <alternativeName>
        <fullName evidence="11">6-hydroxymethyl-7,8-dihydropterin pyrophosphokinase</fullName>
    </alternativeName>
    <alternativeName>
        <fullName evidence="12">7,8-dihydro-6-hydroxymethylpterin-pyrophosphokinase</fullName>
    </alternativeName>
</protein>
<dbReference type="SUPFAM" id="SSF55083">
    <property type="entry name" value="6-hydroxymethyl-7,8-dihydropterin pyrophosphokinase, HPPK"/>
    <property type="match status" value="1"/>
</dbReference>
<dbReference type="InterPro" id="IPR035907">
    <property type="entry name" value="Hppk_sf"/>
</dbReference>
<comment type="function">
    <text evidence="10">Catalyzes the transfer of pyrophosphate from adenosine triphosphate (ATP) to 6-hydroxymethyl-7,8-dihydropterin, an enzymatic step in folate biosynthesis pathway.</text>
</comment>
<evidence type="ECO:0000256" key="9">
    <source>
        <dbReference type="ARBA" id="ARBA00022909"/>
    </source>
</evidence>
<dbReference type="EMBL" id="JAQZHK010000010">
    <property type="protein sequence ID" value="MDY3513483.1"/>
    <property type="molecule type" value="Genomic_DNA"/>
</dbReference>
<gene>
    <name evidence="14" type="primary">folK</name>
    <name evidence="14" type="ORF">PG303_09690</name>
</gene>
<dbReference type="InterPro" id="IPR000550">
    <property type="entry name" value="Hppk"/>
</dbReference>
<evidence type="ECO:0000256" key="5">
    <source>
        <dbReference type="ARBA" id="ARBA00022679"/>
    </source>
</evidence>
<dbReference type="PANTHER" id="PTHR43071">
    <property type="entry name" value="2-AMINO-4-HYDROXY-6-HYDROXYMETHYLDIHYDROPTERIDINE PYROPHOSPHOKINASE"/>
    <property type="match status" value="1"/>
</dbReference>
<sequence length="141" mass="15984">MSQRKVILLLGSNIKNPKKNIEEAILLIEKRLGAIIKKSQMLETEPVEFASSNIFCNIAVLLEAQISPIQILTEVKSIEKAMGRISDSKELGGYEDRVIDIDVVSIGNITYKSRRLDIPHYKHVHERDFSQVLLREIGITK</sequence>
<keyword evidence="7" id="KW-0418">Kinase</keyword>
<proteinExistence type="inferred from homology"/>
<evidence type="ECO:0000256" key="3">
    <source>
        <dbReference type="ARBA" id="ARBA00013253"/>
    </source>
</evidence>
<evidence type="ECO:0000256" key="1">
    <source>
        <dbReference type="ARBA" id="ARBA00005051"/>
    </source>
</evidence>
<dbReference type="GO" id="GO:0003848">
    <property type="term" value="F:2-amino-4-hydroxy-6-hydroxymethyldihydropteridine diphosphokinase activity"/>
    <property type="evidence" value="ECO:0007669"/>
    <property type="project" value="UniProtKB-EC"/>
</dbReference>
<reference evidence="14" key="1">
    <citation type="submission" date="2023-01" db="EMBL/GenBank/DDBJ databases">
        <title>Genome-based studies on antimicrobial resistance profiles of Riemerella anatipestifer in China, 1994 to 2021.</title>
        <authorList>
            <person name="Yang Z."/>
            <person name="Zhu D."/>
        </authorList>
    </citation>
    <scope>NUCLEOTIDE SEQUENCE</scope>
    <source>
        <strain evidence="14">RCAD1218</strain>
    </source>
</reference>
<keyword evidence="8" id="KW-0067">ATP-binding</keyword>
<dbReference type="GO" id="GO:0016301">
    <property type="term" value="F:kinase activity"/>
    <property type="evidence" value="ECO:0007669"/>
    <property type="project" value="UniProtKB-KW"/>
</dbReference>
<organism evidence="14 15">
    <name type="scientific">Riemerella anatipestifer</name>
    <name type="common">Moraxella anatipestifer</name>
    <dbReference type="NCBI Taxonomy" id="34085"/>
    <lineage>
        <taxon>Bacteria</taxon>
        <taxon>Pseudomonadati</taxon>
        <taxon>Bacteroidota</taxon>
        <taxon>Flavobacteriia</taxon>
        <taxon>Flavobacteriales</taxon>
        <taxon>Weeksellaceae</taxon>
        <taxon>Riemerella</taxon>
    </lineage>
</organism>
<evidence type="ECO:0000256" key="11">
    <source>
        <dbReference type="ARBA" id="ARBA00029766"/>
    </source>
</evidence>
<evidence type="ECO:0000256" key="8">
    <source>
        <dbReference type="ARBA" id="ARBA00022840"/>
    </source>
</evidence>
<dbReference type="Pfam" id="PF01288">
    <property type="entry name" value="HPPK"/>
    <property type="match status" value="1"/>
</dbReference>
<name>A0AAP6HH20_RIEAN</name>
<evidence type="ECO:0000256" key="4">
    <source>
        <dbReference type="ARBA" id="ARBA00016218"/>
    </source>
</evidence>
<dbReference type="NCBIfam" id="TIGR01498">
    <property type="entry name" value="folK"/>
    <property type="match status" value="1"/>
</dbReference>
<dbReference type="GO" id="GO:0046656">
    <property type="term" value="P:folic acid biosynthetic process"/>
    <property type="evidence" value="ECO:0007669"/>
    <property type="project" value="UniProtKB-KW"/>
</dbReference>
<evidence type="ECO:0000256" key="10">
    <source>
        <dbReference type="ARBA" id="ARBA00029409"/>
    </source>
</evidence>
<keyword evidence="6" id="KW-0547">Nucleotide-binding</keyword>
<accession>A0AAP6HH20</accession>
<dbReference type="Gene3D" id="3.30.70.560">
    <property type="entry name" value="7,8-Dihydro-6-hydroxymethylpterin-pyrophosphokinase HPPK"/>
    <property type="match status" value="1"/>
</dbReference>
<evidence type="ECO:0000256" key="2">
    <source>
        <dbReference type="ARBA" id="ARBA00005810"/>
    </source>
</evidence>
<dbReference type="Proteomes" id="UP001284033">
    <property type="component" value="Unassembled WGS sequence"/>
</dbReference>
<evidence type="ECO:0000259" key="13">
    <source>
        <dbReference type="Pfam" id="PF01288"/>
    </source>
</evidence>
<dbReference type="CDD" id="cd00483">
    <property type="entry name" value="HPPK"/>
    <property type="match status" value="1"/>
</dbReference>
<feature type="domain" description="7,8-dihydro-6-hydroxymethylpterin-pyrophosphokinase" evidence="13">
    <location>
        <begin position="8"/>
        <end position="137"/>
    </location>
</feature>
<dbReference type="PANTHER" id="PTHR43071:SF1">
    <property type="entry name" value="2-AMINO-4-HYDROXY-6-HYDROXYMETHYLDIHYDROPTERIDINE PYROPHOSPHOKINASE"/>
    <property type="match status" value="1"/>
</dbReference>
<evidence type="ECO:0000256" key="12">
    <source>
        <dbReference type="ARBA" id="ARBA00033413"/>
    </source>
</evidence>
<comment type="pathway">
    <text evidence="1">Cofactor biosynthesis; tetrahydrofolate biosynthesis; 2-amino-4-hydroxy-6-hydroxymethyl-7,8-dihydropteridine diphosphate from 7,8-dihydroneopterin triphosphate: step 4/4.</text>
</comment>
<comment type="caution">
    <text evidence="14">The sequence shown here is derived from an EMBL/GenBank/DDBJ whole genome shotgun (WGS) entry which is preliminary data.</text>
</comment>
<comment type="similarity">
    <text evidence="2">Belongs to the HPPK family.</text>
</comment>
<evidence type="ECO:0000313" key="15">
    <source>
        <dbReference type="Proteomes" id="UP001284033"/>
    </source>
</evidence>
<dbReference type="AlphaFoldDB" id="A0AAP6HH20"/>
<evidence type="ECO:0000313" key="14">
    <source>
        <dbReference type="EMBL" id="MDY3513483.1"/>
    </source>
</evidence>
<dbReference type="EC" id="2.7.6.3" evidence="3"/>
<evidence type="ECO:0000256" key="7">
    <source>
        <dbReference type="ARBA" id="ARBA00022777"/>
    </source>
</evidence>
<keyword evidence="5 14" id="KW-0808">Transferase</keyword>
<keyword evidence="9" id="KW-0289">Folate biosynthesis</keyword>
<evidence type="ECO:0000256" key="6">
    <source>
        <dbReference type="ARBA" id="ARBA00022741"/>
    </source>
</evidence>
<dbReference type="GO" id="GO:0005524">
    <property type="term" value="F:ATP binding"/>
    <property type="evidence" value="ECO:0007669"/>
    <property type="project" value="UniProtKB-KW"/>
</dbReference>